<dbReference type="Gene3D" id="1.20.1250.20">
    <property type="entry name" value="MFS general substrate transporter like domains"/>
    <property type="match status" value="2"/>
</dbReference>
<dbReference type="GO" id="GO:0022857">
    <property type="term" value="F:transmembrane transporter activity"/>
    <property type="evidence" value="ECO:0007669"/>
    <property type="project" value="InterPro"/>
</dbReference>
<keyword evidence="2" id="KW-0812">Transmembrane</keyword>
<dbReference type="PROSITE" id="PS50850">
    <property type="entry name" value="MFS"/>
    <property type="match status" value="1"/>
</dbReference>
<evidence type="ECO:0000313" key="4">
    <source>
        <dbReference type="EMBL" id="KZT57234.1"/>
    </source>
</evidence>
<feature type="transmembrane region" description="Helical" evidence="2">
    <location>
        <begin position="320"/>
        <end position="341"/>
    </location>
</feature>
<accession>A0A165FV11</accession>
<name>A0A165FV11_9BASI</name>
<evidence type="ECO:0000256" key="1">
    <source>
        <dbReference type="ARBA" id="ARBA00004141"/>
    </source>
</evidence>
<keyword evidence="2" id="KW-1133">Transmembrane helix</keyword>
<dbReference type="InterPro" id="IPR020846">
    <property type="entry name" value="MFS_dom"/>
</dbReference>
<feature type="transmembrane region" description="Helical" evidence="2">
    <location>
        <begin position="152"/>
        <end position="174"/>
    </location>
</feature>
<dbReference type="GO" id="GO:0000329">
    <property type="term" value="C:fungal-type vacuole membrane"/>
    <property type="evidence" value="ECO:0007669"/>
    <property type="project" value="TreeGrafter"/>
</dbReference>
<dbReference type="STRING" id="1353952.A0A165FV11"/>
<dbReference type="PANTHER" id="PTHR23520:SF5">
    <property type="entry name" value="TRANSPORTER, PUTATIVE (AFU_ORTHOLOGUE AFUA_3G04000)-RELATED"/>
    <property type="match status" value="1"/>
</dbReference>
<dbReference type="InterPro" id="IPR036259">
    <property type="entry name" value="MFS_trans_sf"/>
</dbReference>
<keyword evidence="2" id="KW-0472">Membrane</keyword>
<feature type="domain" description="Major facilitator superfamily (MFS) profile" evidence="3">
    <location>
        <begin position="8"/>
        <end position="421"/>
    </location>
</feature>
<dbReference type="InterPro" id="IPR011701">
    <property type="entry name" value="MFS"/>
</dbReference>
<feature type="transmembrane region" description="Helical" evidence="2">
    <location>
        <begin position="89"/>
        <end position="122"/>
    </location>
</feature>
<dbReference type="InParanoid" id="A0A165FV11"/>
<protein>
    <submittedName>
        <fullName evidence="4">MFS general substrate transporter</fullName>
    </submittedName>
</protein>
<proteinExistence type="predicted"/>
<feature type="transmembrane region" description="Helical" evidence="2">
    <location>
        <begin position="35"/>
        <end position="53"/>
    </location>
</feature>
<dbReference type="EMBL" id="KV423966">
    <property type="protein sequence ID" value="KZT57234.1"/>
    <property type="molecule type" value="Genomic_DNA"/>
</dbReference>
<organism evidence="4 5">
    <name type="scientific">Calocera cornea HHB12733</name>
    <dbReference type="NCBI Taxonomy" id="1353952"/>
    <lineage>
        <taxon>Eukaryota</taxon>
        <taxon>Fungi</taxon>
        <taxon>Dikarya</taxon>
        <taxon>Basidiomycota</taxon>
        <taxon>Agaricomycotina</taxon>
        <taxon>Dacrymycetes</taxon>
        <taxon>Dacrymycetales</taxon>
        <taxon>Dacrymycetaceae</taxon>
        <taxon>Calocera</taxon>
    </lineage>
</organism>
<feature type="transmembrane region" description="Helical" evidence="2">
    <location>
        <begin position="246"/>
        <end position="267"/>
    </location>
</feature>
<sequence length="429" mass="45936">MPPSLKSVLAAVGLDALLTATRDIHLIFLQRAIRLFAYGSSTLILALMFNALGFTDTQIGIFMTLTLFGDVLISLFLTLVADKIGRRKILVAGAVLMLASGIVFALSSSFVVLLIAAIVGVISPSGNEIGPFRSVEESMQAQLTSAHQRAEIFAISGLIGSLSTALGQISIGWFTKHMQDAAGWSELATYRATFALYAACAAVKLLLTLMMSDACEVEGLSHGVWAKATSTFPTFSKESKSTVVKLALLLGLDSGASGLVPMSIIVYYFSQTFHLPNDILGIIFFTTSAVSSISQLFSASVAKRFGLVRTMFFTHLPSSLMIGLIPVPNVYFASTVLVIRFCTGSMDVAPRTALISQLVLNDERTSVMGILNTVRTLAQAIGPWISGGLSERGTLWISFVIAAGLKAIYDFGMLAMFINARPREEEVTS</sequence>
<gene>
    <name evidence="4" type="ORF">CALCODRAFT_434458</name>
</gene>
<dbReference type="SUPFAM" id="SSF103473">
    <property type="entry name" value="MFS general substrate transporter"/>
    <property type="match status" value="1"/>
</dbReference>
<comment type="subcellular location">
    <subcellularLocation>
        <location evidence="1">Membrane</location>
        <topology evidence="1">Multi-pass membrane protein</topology>
    </subcellularLocation>
</comment>
<evidence type="ECO:0000259" key="3">
    <source>
        <dbReference type="PROSITE" id="PS50850"/>
    </source>
</evidence>
<dbReference type="PANTHER" id="PTHR23520">
    <property type="entry name" value="TRANSPORTER, PUTATIVE (AFU_ORTHOLOGUE AFUA_3G04000)-RELATED"/>
    <property type="match status" value="1"/>
</dbReference>
<dbReference type="AlphaFoldDB" id="A0A165FV11"/>
<dbReference type="Proteomes" id="UP000076842">
    <property type="component" value="Unassembled WGS sequence"/>
</dbReference>
<evidence type="ECO:0000256" key="2">
    <source>
        <dbReference type="SAM" id="Phobius"/>
    </source>
</evidence>
<keyword evidence="5" id="KW-1185">Reference proteome</keyword>
<dbReference type="Pfam" id="PF07690">
    <property type="entry name" value="MFS_1"/>
    <property type="match status" value="2"/>
</dbReference>
<reference evidence="4 5" key="1">
    <citation type="journal article" date="2016" name="Mol. Biol. Evol.">
        <title>Comparative Genomics of Early-Diverging Mushroom-Forming Fungi Provides Insights into the Origins of Lignocellulose Decay Capabilities.</title>
        <authorList>
            <person name="Nagy L.G."/>
            <person name="Riley R."/>
            <person name="Tritt A."/>
            <person name="Adam C."/>
            <person name="Daum C."/>
            <person name="Floudas D."/>
            <person name="Sun H."/>
            <person name="Yadav J.S."/>
            <person name="Pangilinan J."/>
            <person name="Larsson K.H."/>
            <person name="Matsuura K."/>
            <person name="Barry K."/>
            <person name="Labutti K."/>
            <person name="Kuo R."/>
            <person name="Ohm R.A."/>
            <person name="Bhattacharya S.S."/>
            <person name="Shirouzu T."/>
            <person name="Yoshinaga Y."/>
            <person name="Martin F.M."/>
            <person name="Grigoriev I.V."/>
            <person name="Hibbett D.S."/>
        </authorList>
    </citation>
    <scope>NUCLEOTIDE SEQUENCE [LARGE SCALE GENOMIC DNA]</scope>
    <source>
        <strain evidence="4 5">HHB12733</strain>
    </source>
</reference>
<feature type="transmembrane region" description="Helical" evidence="2">
    <location>
        <begin position="59"/>
        <end position="77"/>
    </location>
</feature>
<evidence type="ECO:0000313" key="5">
    <source>
        <dbReference type="Proteomes" id="UP000076842"/>
    </source>
</evidence>
<feature type="transmembrane region" description="Helical" evidence="2">
    <location>
        <begin position="395"/>
        <end position="418"/>
    </location>
</feature>
<dbReference type="OrthoDB" id="10027823at2759"/>
<feature type="transmembrane region" description="Helical" evidence="2">
    <location>
        <begin position="279"/>
        <end position="299"/>
    </location>
</feature>